<gene>
    <name evidence="3" type="ORF">COCHEDRAFT_1185271</name>
</gene>
<evidence type="ECO:0000313" key="3">
    <source>
        <dbReference type="EMBL" id="EMD86966.1"/>
    </source>
</evidence>
<dbReference type="SMART" id="SM00332">
    <property type="entry name" value="PP2Cc"/>
    <property type="match status" value="1"/>
</dbReference>
<dbReference type="GO" id="GO:0005739">
    <property type="term" value="C:mitochondrion"/>
    <property type="evidence" value="ECO:0007669"/>
    <property type="project" value="TreeGrafter"/>
</dbReference>
<dbReference type="Proteomes" id="UP000016936">
    <property type="component" value="Unassembled WGS sequence"/>
</dbReference>
<organism evidence="3 4">
    <name type="scientific">Cochliobolus heterostrophus (strain C5 / ATCC 48332 / race O)</name>
    <name type="common">Southern corn leaf blight fungus</name>
    <name type="synonym">Bipolaris maydis</name>
    <dbReference type="NCBI Taxonomy" id="701091"/>
    <lineage>
        <taxon>Eukaryota</taxon>
        <taxon>Fungi</taxon>
        <taxon>Dikarya</taxon>
        <taxon>Ascomycota</taxon>
        <taxon>Pezizomycotina</taxon>
        <taxon>Dothideomycetes</taxon>
        <taxon>Pleosporomycetidae</taxon>
        <taxon>Pleosporales</taxon>
        <taxon>Pleosporineae</taxon>
        <taxon>Pleosporaceae</taxon>
        <taxon>Bipolaris</taxon>
    </lineage>
</organism>
<accession>M2TYQ7</accession>
<reference evidence="3 4" key="1">
    <citation type="journal article" date="2012" name="PLoS Pathog.">
        <title>Diverse lifestyles and strategies of plant pathogenesis encoded in the genomes of eighteen Dothideomycetes fungi.</title>
        <authorList>
            <person name="Ohm R.A."/>
            <person name="Feau N."/>
            <person name="Henrissat B."/>
            <person name="Schoch C.L."/>
            <person name="Horwitz B.A."/>
            <person name="Barry K.W."/>
            <person name="Condon B.J."/>
            <person name="Copeland A.C."/>
            <person name="Dhillon B."/>
            <person name="Glaser F."/>
            <person name="Hesse C.N."/>
            <person name="Kosti I."/>
            <person name="LaButti K."/>
            <person name="Lindquist E.A."/>
            <person name="Lucas S."/>
            <person name="Salamov A.A."/>
            <person name="Bradshaw R.E."/>
            <person name="Ciuffetti L."/>
            <person name="Hamelin R.C."/>
            <person name="Kema G.H.J."/>
            <person name="Lawrence C."/>
            <person name="Scott J.A."/>
            <person name="Spatafora J.W."/>
            <person name="Turgeon B.G."/>
            <person name="de Wit P.J.G.M."/>
            <person name="Zhong S."/>
            <person name="Goodwin S.B."/>
            <person name="Grigoriev I.V."/>
        </authorList>
    </citation>
    <scope>NUCLEOTIDE SEQUENCE [LARGE SCALE GENOMIC DNA]</scope>
    <source>
        <strain evidence="4">C5 / ATCC 48332 / race O</strain>
    </source>
</reference>
<feature type="compositionally biased region" description="Low complexity" evidence="1">
    <location>
        <begin position="301"/>
        <end position="310"/>
    </location>
</feature>
<dbReference type="PANTHER" id="PTHR13832">
    <property type="entry name" value="PROTEIN PHOSPHATASE 2C"/>
    <property type="match status" value="1"/>
</dbReference>
<feature type="domain" description="PPM-type phosphatase" evidence="2">
    <location>
        <begin position="1"/>
        <end position="385"/>
    </location>
</feature>
<dbReference type="Gene3D" id="3.60.40.10">
    <property type="entry name" value="PPM-type phosphatase domain"/>
    <property type="match status" value="1"/>
</dbReference>
<feature type="region of interest" description="Disordered" evidence="1">
    <location>
        <begin position="298"/>
        <end position="325"/>
    </location>
</feature>
<dbReference type="SUPFAM" id="SSF81606">
    <property type="entry name" value="PP2C-like"/>
    <property type="match status" value="1"/>
</dbReference>
<dbReference type="GO" id="GO:0004741">
    <property type="term" value="F:[pyruvate dehydrogenase (acetyl-transferring)]-phosphatase activity"/>
    <property type="evidence" value="ECO:0007669"/>
    <property type="project" value="TreeGrafter"/>
</dbReference>
<dbReference type="PANTHER" id="PTHR13832:SF792">
    <property type="entry name" value="GM14286P"/>
    <property type="match status" value="1"/>
</dbReference>
<dbReference type="Pfam" id="PF00481">
    <property type="entry name" value="PP2C"/>
    <property type="match status" value="1"/>
</dbReference>
<dbReference type="InterPro" id="IPR001932">
    <property type="entry name" value="PPM-type_phosphatase-like_dom"/>
</dbReference>
<dbReference type="EMBL" id="KB445583">
    <property type="protein sequence ID" value="EMD86966.1"/>
    <property type="molecule type" value="Genomic_DNA"/>
</dbReference>
<keyword evidence="4" id="KW-1185">Reference proteome</keyword>
<protein>
    <recommendedName>
        <fullName evidence="2">PPM-type phosphatase domain-containing protein</fullName>
    </recommendedName>
</protein>
<dbReference type="HOGENOM" id="CLU_021928_1_1_1"/>
<dbReference type="InterPro" id="IPR015655">
    <property type="entry name" value="PP2C"/>
</dbReference>
<evidence type="ECO:0000259" key="2">
    <source>
        <dbReference type="PROSITE" id="PS51746"/>
    </source>
</evidence>
<dbReference type="eggNOG" id="KOG0700">
    <property type="taxonomic scope" value="Eukaryota"/>
</dbReference>
<dbReference type="AlphaFoldDB" id="M2TYQ7"/>
<dbReference type="OrthoDB" id="420076at2759"/>
<dbReference type="InterPro" id="IPR036457">
    <property type="entry name" value="PPM-type-like_dom_sf"/>
</dbReference>
<dbReference type="STRING" id="701091.M2TYQ7"/>
<dbReference type="CDD" id="cd00143">
    <property type="entry name" value="PP2Cc"/>
    <property type="match status" value="1"/>
</dbReference>
<name>M2TYQ7_COCH5</name>
<dbReference type="OMA" id="TCVSRWL"/>
<sequence length="414" mass="45124">MPITHGCRFRSNEPCEDFFALGTSPGPGEKPWNYWTVLDGHAGRHTAFYLQWSLIPMVSSALCALPRTASSPEIENTIKNAFLSTDRSIMDRAKTAANWYPAANAAAIAALTPAFSGSCALLAAFDASTSTLRVACTGDSRAVLGRWDPSTSSYTAIPLSVDQTGFNAAEVERLTREHPDEPSIIDPKTGRLMGIAITRAFGDHRWKWDNDLVKACQHKFWGTAPRPGSKTPPYMTAEPEITETQVVRCEPDDYKSSSSTHDTKGKSDFLILASDGLWDRISSDHAVECVQRYLEARARGKGSQQQQSGGRVLEPGVTCDPDQGQDVEWKATPEYFAIEDENAAVCLARNAMGGTRRALFLGILAGPEPLSRNAVDDTTIMVVFFDRLGDGNGAAGTSAGEAGETKKKRWWWPL</sequence>
<reference evidence="4" key="2">
    <citation type="journal article" date="2013" name="PLoS Genet.">
        <title>Comparative genome structure, secondary metabolite, and effector coding capacity across Cochliobolus pathogens.</title>
        <authorList>
            <person name="Condon B.J."/>
            <person name="Leng Y."/>
            <person name="Wu D."/>
            <person name="Bushley K.E."/>
            <person name="Ohm R.A."/>
            <person name="Otillar R."/>
            <person name="Martin J."/>
            <person name="Schackwitz W."/>
            <person name="Grimwood J."/>
            <person name="MohdZainudin N."/>
            <person name="Xue C."/>
            <person name="Wang R."/>
            <person name="Manning V.A."/>
            <person name="Dhillon B."/>
            <person name="Tu Z.J."/>
            <person name="Steffenson B.J."/>
            <person name="Salamov A."/>
            <person name="Sun H."/>
            <person name="Lowry S."/>
            <person name="LaButti K."/>
            <person name="Han J."/>
            <person name="Copeland A."/>
            <person name="Lindquist E."/>
            <person name="Barry K."/>
            <person name="Schmutz J."/>
            <person name="Baker S.E."/>
            <person name="Ciuffetti L.M."/>
            <person name="Grigoriev I.V."/>
            <person name="Zhong S."/>
            <person name="Turgeon B.G."/>
        </authorList>
    </citation>
    <scope>NUCLEOTIDE SEQUENCE [LARGE SCALE GENOMIC DNA]</scope>
    <source>
        <strain evidence="4">C5 / ATCC 48332 / race O</strain>
    </source>
</reference>
<evidence type="ECO:0000256" key="1">
    <source>
        <dbReference type="SAM" id="MobiDB-lite"/>
    </source>
</evidence>
<proteinExistence type="predicted"/>
<dbReference type="PROSITE" id="PS51746">
    <property type="entry name" value="PPM_2"/>
    <property type="match status" value="1"/>
</dbReference>
<evidence type="ECO:0000313" key="4">
    <source>
        <dbReference type="Proteomes" id="UP000016936"/>
    </source>
</evidence>